<protein>
    <submittedName>
        <fullName evidence="1">Uncharacterized protein</fullName>
    </submittedName>
</protein>
<evidence type="ECO:0000313" key="1">
    <source>
        <dbReference type="EMBL" id="KAG0148287.1"/>
    </source>
</evidence>
<proteinExistence type="predicted"/>
<comment type="caution">
    <text evidence="1">The sequence shown here is derived from an EMBL/GenBank/DDBJ whole genome shotgun (WGS) entry which is preliminary data.</text>
</comment>
<gene>
    <name evidence="1" type="ORF">CROQUDRAFT_90405</name>
</gene>
<organism evidence="1 2">
    <name type="scientific">Cronartium quercuum f. sp. fusiforme G11</name>
    <dbReference type="NCBI Taxonomy" id="708437"/>
    <lineage>
        <taxon>Eukaryota</taxon>
        <taxon>Fungi</taxon>
        <taxon>Dikarya</taxon>
        <taxon>Basidiomycota</taxon>
        <taxon>Pucciniomycotina</taxon>
        <taxon>Pucciniomycetes</taxon>
        <taxon>Pucciniales</taxon>
        <taxon>Coleosporiaceae</taxon>
        <taxon>Cronartium</taxon>
    </lineage>
</organism>
<accession>A0A9P6NMH9</accession>
<dbReference type="Proteomes" id="UP000886653">
    <property type="component" value="Unassembled WGS sequence"/>
</dbReference>
<sequence length="137" mass="15141">MQGQQVYPDSRDAPSPGISDTNLYLSQIYMEFFAERSSMYPQSEAVKAAWHSALPSSSERPSQGPFCTVHLHSPHPHRIVGRQVDFFNTCALAINVDLTNVVTGSSLMVRAWPANFSEEPVTTFVESTVPSLELPTL</sequence>
<reference evidence="1" key="1">
    <citation type="submission" date="2013-11" db="EMBL/GenBank/DDBJ databases">
        <title>Genome sequence of the fusiform rust pathogen reveals effectors for host alternation and coevolution with pine.</title>
        <authorList>
            <consortium name="DOE Joint Genome Institute"/>
            <person name="Smith K."/>
            <person name="Pendleton A."/>
            <person name="Kubisiak T."/>
            <person name="Anderson C."/>
            <person name="Salamov A."/>
            <person name="Aerts A."/>
            <person name="Riley R."/>
            <person name="Clum A."/>
            <person name="Lindquist E."/>
            <person name="Ence D."/>
            <person name="Campbell M."/>
            <person name="Kronenberg Z."/>
            <person name="Feau N."/>
            <person name="Dhillon B."/>
            <person name="Hamelin R."/>
            <person name="Burleigh J."/>
            <person name="Smith J."/>
            <person name="Yandell M."/>
            <person name="Nelson C."/>
            <person name="Grigoriev I."/>
            <person name="Davis J."/>
        </authorList>
    </citation>
    <scope>NUCLEOTIDE SEQUENCE</scope>
    <source>
        <strain evidence="1">G11</strain>
    </source>
</reference>
<dbReference type="EMBL" id="MU167238">
    <property type="protein sequence ID" value="KAG0148287.1"/>
    <property type="molecule type" value="Genomic_DNA"/>
</dbReference>
<dbReference type="AlphaFoldDB" id="A0A9P6NMH9"/>
<keyword evidence="2" id="KW-1185">Reference proteome</keyword>
<name>A0A9P6NMH9_9BASI</name>
<evidence type="ECO:0000313" key="2">
    <source>
        <dbReference type="Proteomes" id="UP000886653"/>
    </source>
</evidence>